<keyword evidence="4" id="KW-0143">Chaperone</keyword>
<evidence type="ECO:0000256" key="1">
    <source>
        <dbReference type="ARBA" id="ARBA00004123"/>
    </source>
</evidence>
<reference evidence="11" key="2">
    <citation type="journal article" date="2018" name="Nat. Commun.">
        <title>Extreme sensitivity to ultraviolet light in the fungal pathogen causing white-nose syndrome of bats.</title>
        <authorList>
            <person name="Palmer J.M."/>
            <person name="Drees K.P."/>
            <person name="Foster J.T."/>
            <person name="Lindner D.L."/>
        </authorList>
    </citation>
    <scope>NUCLEOTIDE SEQUENCE [LARGE SCALE GENOMIC DNA]</scope>
    <source>
        <strain evidence="11">UAMH 10579</strain>
    </source>
</reference>
<evidence type="ECO:0000256" key="4">
    <source>
        <dbReference type="ARBA" id="ARBA00023186"/>
    </source>
</evidence>
<protein>
    <recommendedName>
        <fullName evidence="12">Chromatin assembly factor-I (CAF-I) p90 subunit</fullName>
    </recommendedName>
</protein>
<dbReference type="Pfam" id="PF11600">
    <property type="entry name" value="CAF1A_acidic"/>
    <property type="match status" value="1"/>
</dbReference>
<feature type="compositionally biased region" description="Polar residues" evidence="7">
    <location>
        <begin position="1"/>
        <end position="12"/>
    </location>
</feature>
<dbReference type="PANTHER" id="PTHR15272">
    <property type="entry name" value="CHROMATIN ASSEMBLY FACTOR 1 SUBUNIT A CAF-1 SUBUNIT A"/>
    <property type="match status" value="1"/>
</dbReference>
<feature type="domain" description="Chromatin assembly factor 1 p150 subunit acidic region" evidence="8">
    <location>
        <begin position="113"/>
        <end position="227"/>
    </location>
</feature>
<evidence type="ECO:0000256" key="6">
    <source>
        <dbReference type="ARBA" id="ARBA00023242"/>
    </source>
</evidence>
<organism evidence="10 11">
    <name type="scientific">Pseudogymnoascus verrucosus</name>
    <dbReference type="NCBI Taxonomy" id="342668"/>
    <lineage>
        <taxon>Eukaryota</taxon>
        <taxon>Fungi</taxon>
        <taxon>Dikarya</taxon>
        <taxon>Ascomycota</taxon>
        <taxon>Pezizomycotina</taxon>
        <taxon>Leotiomycetes</taxon>
        <taxon>Thelebolales</taxon>
        <taxon>Thelebolaceae</taxon>
        <taxon>Pseudogymnoascus</taxon>
    </lineage>
</organism>
<name>A0A1B8G6B8_9PEZI</name>
<dbReference type="RefSeq" id="XP_018125106.1">
    <property type="nucleotide sequence ID" value="XM_018279996.2"/>
</dbReference>
<evidence type="ECO:0000313" key="10">
    <source>
        <dbReference type="EMBL" id="OBT91373.1"/>
    </source>
</evidence>
<dbReference type="CDD" id="cd06503">
    <property type="entry name" value="ATP-synt_Fo_b"/>
    <property type="match status" value="1"/>
</dbReference>
<evidence type="ECO:0000259" key="8">
    <source>
        <dbReference type="Pfam" id="PF11600"/>
    </source>
</evidence>
<evidence type="ECO:0000313" key="11">
    <source>
        <dbReference type="Proteomes" id="UP000091956"/>
    </source>
</evidence>
<evidence type="ECO:0000256" key="5">
    <source>
        <dbReference type="ARBA" id="ARBA00023204"/>
    </source>
</evidence>
<feature type="domain" description="Chromatin assembly factor 1 subunit A dimerization" evidence="9">
    <location>
        <begin position="367"/>
        <end position="441"/>
    </location>
</feature>
<dbReference type="AlphaFoldDB" id="A0A1B8G6B8"/>
<keyword evidence="6" id="KW-0539">Nucleus</keyword>
<feature type="region of interest" description="Disordered" evidence="7">
    <location>
        <begin position="555"/>
        <end position="576"/>
    </location>
</feature>
<reference evidence="10 11" key="1">
    <citation type="submission" date="2016-03" db="EMBL/GenBank/DDBJ databases">
        <title>Comparative genomics of Pseudogymnoascus destructans, the fungus causing white-nose syndrome of bats.</title>
        <authorList>
            <person name="Palmer J.M."/>
            <person name="Drees K.P."/>
            <person name="Foster J.T."/>
            <person name="Lindner D.L."/>
        </authorList>
    </citation>
    <scope>NUCLEOTIDE SEQUENCE [LARGE SCALE GENOMIC DNA]</scope>
    <source>
        <strain evidence="10 11">UAMH 10579</strain>
    </source>
</reference>
<evidence type="ECO:0000256" key="3">
    <source>
        <dbReference type="ARBA" id="ARBA00022763"/>
    </source>
</evidence>
<keyword evidence="5" id="KW-0234">DNA repair</keyword>
<dbReference type="GO" id="GO:0005634">
    <property type="term" value="C:nucleus"/>
    <property type="evidence" value="ECO:0007669"/>
    <property type="project" value="UniProtKB-SubCell"/>
</dbReference>
<evidence type="ECO:0000259" key="9">
    <source>
        <dbReference type="Pfam" id="PF12253"/>
    </source>
</evidence>
<dbReference type="InterPro" id="IPR022043">
    <property type="entry name" value="CAF1A_DD"/>
</dbReference>
<evidence type="ECO:0000256" key="7">
    <source>
        <dbReference type="SAM" id="MobiDB-lite"/>
    </source>
</evidence>
<dbReference type="GO" id="GO:0006334">
    <property type="term" value="P:nucleosome assembly"/>
    <property type="evidence" value="ECO:0007669"/>
    <property type="project" value="TreeGrafter"/>
</dbReference>
<gene>
    <name evidence="10" type="ORF">VE01_10602</name>
</gene>
<feature type="compositionally biased region" description="Polar residues" evidence="7">
    <location>
        <begin position="53"/>
        <end position="74"/>
    </location>
</feature>
<evidence type="ECO:0000256" key="2">
    <source>
        <dbReference type="ARBA" id="ARBA00022705"/>
    </source>
</evidence>
<feature type="region of interest" description="Disordered" evidence="7">
    <location>
        <begin position="1"/>
        <end position="250"/>
    </location>
</feature>
<dbReference type="EMBL" id="KV460296">
    <property type="protein sequence ID" value="OBT91373.1"/>
    <property type="molecule type" value="Genomic_DNA"/>
</dbReference>
<proteinExistence type="predicted"/>
<dbReference type="GO" id="GO:0033186">
    <property type="term" value="C:CAF-1 complex"/>
    <property type="evidence" value="ECO:0007669"/>
    <property type="project" value="TreeGrafter"/>
</dbReference>
<dbReference type="InterPro" id="IPR021644">
    <property type="entry name" value="CAF-1_p150_acidic"/>
</dbReference>
<accession>A0A1B8G6B8</accession>
<keyword evidence="11" id="KW-1185">Reference proteome</keyword>
<dbReference type="OrthoDB" id="79480at2759"/>
<feature type="compositionally biased region" description="Basic and acidic residues" evidence="7">
    <location>
        <begin position="105"/>
        <end position="203"/>
    </location>
</feature>
<evidence type="ECO:0008006" key="12">
    <source>
        <dbReference type="Google" id="ProtNLM"/>
    </source>
</evidence>
<feature type="region of interest" description="Disordered" evidence="7">
    <location>
        <begin position="414"/>
        <end position="445"/>
    </location>
</feature>
<feature type="compositionally biased region" description="Low complexity" evidence="7">
    <location>
        <begin position="555"/>
        <end position="567"/>
    </location>
</feature>
<comment type="subcellular location">
    <subcellularLocation>
        <location evidence="1">Nucleus</location>
    </subcellularLocation>
</comment>
<feature type="compositionally biased region" description="Basic and acidic residues" evidence="7">
    <location>
        <begin position="240"/>
        <end position="250"/>
    </location>
</feature>
<dbReference type="Proteomes" id="UP000091956">
    <property type="component" value="Unassembled WGS sequence"/>
</dbReference>
<sequence length="605" mass="67320">MDTSMGGTSMSPRSLKRQHEDSPTNVTSAPLKMSPEQHLPPSVAHHLIRESSPARSDTESVISEAPSRTPSLGPNSPLLKPANAFSMMSSGGQPPKKKPKLTFAEQEHKKILKEIRDREKADERARKEAEKRDKEHDKARRDAEKEAERQKREAEKEEKRLVKEAEKLVKDAERAEKEKERKAKEEEKRKKEEEKQRLEEEKKKKERSQKKLNSFFTLQPAKKPEKDVSPEPGNAAGPAPDDKSPNKRSEISDYDKAFPAFFVQNSVTLAPILRFERDEFATQTLENELDACLSGSKASERPPKLDATKAFNIPHNCFTRRGRRCVPVKQIMSHLLGGSSRPIDLTTDSQNAQIKNTRTSLRAIPYKILKFAEDVRPPYIGTYTKQPVSGAARLARNPIKRDLPGVDYDYDSEAEWEEPGEDEEDLGSEGEDDDDADGEEDLDGFLDDADDEIANARKLVMLGDLEPKSTGLCWEDEQGRYPNIEMRGFALEVIHENIKVQTPIDPFATHYWAPPAPPPSMQPPRLPLNPMKGTSAHVNGPSAKTVKMFGLIAPSTSKSSSATSSSGGKSGGAGTKKLVAPDEMAAFKLAVQGSELIPEELEGVY</sequence>
<dbReference type="GO" id="GO:0006260">
    <property type="term" value="P:DNA replication"/>
    <property type="evidence" value="ECO:0007669"/>
    <property type="project" value="UniProtKB-KW"/>
</dbReference>
<dbReference type="GeneID" id="28843988"/>
<dbReference type="STRING" id="342668.A0A1B8G6B8"/>
<keyword evidence="3" id="KW-0227">DNA damage</keyword>
<keyword evidence="2" id="KW-0235">DNA replication</keyword>
<dbReference type="Pfam" id="PF12253">
    <property type="entry name" value="CAF1A_dimeriz"/>
    <property type="match status" value="1"/>
</dbReference>
<dbReference type="PANTHER" id="PTHR15272:SF0">
    <property type="entry name" value="CHROMATIN ASSEMBLY FACTOR 1 SUBUNIT A"/>
    <property type="match status" value="1"/>
</dbReference>
<dbReference type="GO" id="GO:0006281">
    <property type="term" value="P:DNA repair"/>
    <property type="evidence" value="ECO:0007669"/>
    <property type="project" value="UniProtKB-KW"/>
</dbReference>